<gene>
    <name evidence="1" type="ORF">BH720_00920</name>
</gene>
<name>A0A1E5QQY4_9CYAN</name>
<accession>A0A1E5QQY4</accession>
<evidence type="ECO:0008006" key="2">
    <source>
        <dbReference type="Google" id="ProtNLM"/>
    </source>
</evidence>
<reference evidence="1" key="1">
    <citation type="submission" date="2016-09" db="EMBL/GenBank/DDBJ databases">
        <title>Draft genome of thermotolerant cyanobacterium Desertifilum sp. strain IPPAS B-1220.</title>
        <authorList>
            <person name="Sinetova M.A."/>
            <person name="Bolakhan K."/>
            <person name="Zayadan B.K."/>
            <person name="Mironov K.S."/>
            <person name="Ustinova V."/>
            <person name="Kupriyanova E.V."/>
            <person name="Sidorov R.A."/>
            <person name="Skrypnik A.N."/>
            <person name="Gogoleva N.E."/>
            <person name="Gogolev Y.V."/>
            <person name="Los D.A."/>
        </authorList>
    </citation>
    <scope>NUCLEOTIDE SEQUENCE [LARGE SCALE GENOMIC DNA]</scope>
    <source>
        <strain evidence="1">IPPAS B-1220</strain>
    </source>
</reference>
<dbReference type="AlphaFoldDB" id="A0A1E5QQY4"/>
<evidence type="ECO:0000313" key="1">
    <source>
        <dbReference type="EMBL" id="OEJ77031.1"/>
    </source>
</evidence>
<organism evidence="1">
    <name type="scientific">Desertifilum tharense IPPAS B-1220</name>
    <dbReference type="NCBI Taxonomy" id="1781255"/>
    <lineage>
        <taxon>Bacteria</taxon>
        <taxon>Bacillati</taxon>
        <taxon>Cyanobacteriota</taxon>
        <taxon>Cyanophyceae</taxon>
        <taxon>Desertifilales</taxon>
        <taxon>Desertifilaceae</taxon>
        <taxon>Desertifilum</taxon>
    </lineage>
</organism>
<dbReference type="OrthoDB" id="856045at2"/>
<dbReference type="RefSeq" id="WP_069965271.1">
    <property type="nucleotide sequence ID" value="NZ_CM124774.1"/>
</dbReference>
<proteinExistence type="predicted"/>
<dbReference type="EMBL" id="MJGC01000016">
    <property type="protein sequence ID" value="OEJ77031.1"/>
    <property type="molecule type" value="Genomic_DNA"/>
</dbReference>
<protein>
    <recommendedName>
        <fullName evidence="2">ATP-binding protein</fullName>
    </recommendedName>
</protein>
<dbReference type="STRING" id="1781255.BH720_00920"/>
<sequence length="1170" mass="132177">MTGKPLSAYFELHRRYYRSVNLERDFNRADAVQGYVPTERSTDALRRILLALKNPNAHRAWTMTGVYGTGKSAFAQYLACLCAPENSGVRREALAIAHRAFGEESAEVAAIEESLPEQGLLRAVATSQREPLAWTIARALANGAELFWPSKHAPDFVRQLVDWKVEIESGKPQKITNQQVMTALQQMVEAANVSVFLIVDELGKSLEYAARHQGTEDLYLLQQIAELRLKAKHQVYFLGILHQSFAGYSERLAAVEQGEWSKIEGRFESILFAESPSQMTRLIAQAIDRTQADPVGLVIRDRAQEWFEVLQPLSAENEISEKVLANAYPFHPIAALVLPLLCTRYAQNDRSLFTFLTSDETYAFPQFLKSEMLIGDRIPTLKLHQLYDYFVESVTGLASRINLQRWVEIQGLIQDARDKDPDVLKVLKTIGILNLVTTTGVLRATRQLVTLALCNQANDLTEQKHWDNVIKTLQQRGLITYRSQLDELRIWEGSDFNVEAAIYSLLEQDRTPLAELLSTIRPLKPLVAERHYTKTGTLRYFEQQYIDSFTQLSALRCSTASYDGLIAYWMDASSPEQIPAQTVEGKPLIVVSTTKLDLLKSRAQEFLALSTIQKKAPELQNDGVARREVRQRLVEAERLLDETLSQAFNWVDGQNNCWIKGQPQEIRQARIFQSNLSDLCDRTYPQGLVLDNELINRRELTSQGAKARRVLIEAMLEHGNQERLALEGYGPEVAIYYSVLEATGIHGSENGEWGFYPPRQESGVARVWQAIEDFCLEAKEEQRSLDLLYQQLEQPPYGVKQGAIPILLTALLLYHIDDIGVYKDGTFIPILGSEHFELLVKDPARFSVKYFEIVGLRSQVFKELEAILKSPKSQMPLGIRNTTLLGVTKPLFQFVKKLPAYTLKTKRLSSEAQAVLQTLQKAQEPDELLFTSLPQACGLSAINTEDADDGTTAKLLRKKLVQALQEIQTAYERLLSTSKSRLHDAFGIRSDESNLRKDLGVRASYLVGQCVERLLKSFALAAVDETKTDAEWLAALIMIVADKPAESWTDEDVTGFEVKLSDLARRFKNLEALQTAVAAKGKQGFEARKITVTRPDGEETNQMVWFDNEQKDRIESLSEEILGTLSKEDTQLQQAVVAKLIERVLGTIPQDQLAQMRDKQQNQKYEQKNS</sequence>
<comment type="caution">
    <text evidence="1">The sequence shown here is derived from an EMBL/GenBank/DDBJ whole genome shotgun (WGS) entry which is preliminary data.</text>
</comment>